<feature type="region of interest" description="Disordered" evidence="1">
    <location>
        <begin position="1"/>
        <end position="32"/>
    </location>
</feature>
<reference evidence="2" key="1">
    <citation type="submission" date="2025-08" db="UniProtKB">
        <authorList>
            <consortium name="Ensembl"/>
        </authorList>
    </citation>
    <scope>IDENTIFICATION</scope>
</reference>
<sequence>MAEQSDSPVHVQQSQPAPAAPPPTSTPAPQAAGWPICRDAYELQEVIGQLAQKGAASITWGVGVCVCMCVEER</sequence>
<protein>
    <submittedName>
        <fullName evidence="2">Uncharacterized protein</fullName>
    </submittedName>
</protein>
<accession>A0A8C5S0V6</accession>
<dbReference type="GeneTree" id="ENSGT01000000221116"/>
<evidence type="ECO:0000313" key="2">
    <source>
        <dbReference type="Ensembl" id="ENSLLTP00000011112.1"/>
    </source>
</evidence>
<evidence type="ECO:0000256" key="1">
    <source>
        <dbReference type="SAM" id="MobiDB-lite"/>
    </source>
</evidence>
<proteinExistence type="predicted"/>
<evidence type="ECO:0000313" key="3">
    <source>
        <dbReference type="Proteomes" id="UP000694406"/>
    </source>
</evidence>
<dbReference type="AlphaFoldDB" id="A0A8C5S0V6"/>
<keyword evidence="3" id="KW-1185">Reference proteome</keyword>
<name>A0A8C5S0V6_LATLA</name>
<feature type="compositionally biased region" description="Polar residues" evidence="1">
    <location>
        <begin position="1"/>
        <end position="11"/>
    </location>
</feature>
<dbReference type="Proteomes" id="UP000694406">
    <property type="component" value="Unplaced"/>
</dbReference>
<reference evidence="2" key="2">
    <citation type="submission" date="2025-09" db="UniProtKB">
        <authorList>
            <consortium name="Ensembl"/>
        </authorList>
    </citation>
    <scope>IDENTIFICATION</scope>
</reference>
<organism evidence="2 3">
    <name type="scientific">Laticauda laticaudata</name>
    <name type="common">Blue-ringed sea krait</name>
    <name type="synonym">Blue-lipped sea krait</name>
    <dbReference type="NCBI Taxonomy" id="8630"/>
    <lineage>
        <taxon>Eukaryota</taxon>
        <taxon>Metazoa</taxon>
        <taxon>Chordata</taxon>
        <taxon>Craniata</taxon>
        <taxon>Vertebrata</taxon>
        <taxon>Euteleostomi</taxon>
        <taxon>Lepidosauria</taxon>
        <taxon>Squamata</taxon>
        <taxon>Bifurcata</taxon>
        <taxon>Unidentata</taxon>
        <taxon>Episquamata</taxon>
        <taxon>Toxicofera</taxon>
        <taxon>Serpentes</taxon>
        <taxon>Colubroidea</taxon>
        <taxon>Elapidae</taxon>
        <taxon>Laticaudinae</taxon>
        <taxon>Laticauda</taxon>
    </lineage>
</organism>
<dbReference type="Ensembl" id="ENSLLTT00000011550.1">
    <property type="protein sequence ID" value="ENSLLTP00000011112.1"/>
    <property type="gene ID" value="ENSLLTG00000008548.1"/>
</dbReference>